<evidence type="ECO:0000256" key="1">
    <source>
        <dbReference type="SAM" id="SignalP"/>
    </source>
</evidence>
<feature type="chain" id="PRO_5040199867" description="SSCRP protein" evidence="1">
    <location>
        <begin position="19"/>
        <end position="136"/>
    </location>
</feature>
<dbReference type="AlphaFoldDB" id="A0A9P8YI52"/>
<sequence length="136" mass="14040">MRFTAILALVAPLAAAIAEPEAAPMPNIDGETAITHPIALEREVGNAGSATVPDLTVREPPSGVELVARACSTNGCKCKKGLPQGQYCGNCVLISDGSWAITAKRVSTHIYECNPSGGCCDYGYAGDCGGLNARCR</sequence>
<dbReference type="GeneID" id="70186001"/>
<protein>
    <recommendedName>
        <fullName evidence="4">SSCRP protein</fullName>
    </recommendedName>
</protein>
<evidence type="ECO:0000313" key="3">
    <source>
        <dbReference type="Proteomes" id="UP000756346"/>
    </source>
</evidence>
<dbReference type="EMBL" id="JAGTJQ010000002">
    <property type="protein sequence ID" value="KAH7038379.1"/>
    <property type="molecule type" value="Genomic_DNA"/>
</dbReference>
<name>A0A9P8YI52_9PEZI</name>
<keyword evidence="3" id="KW-1185">Reference proteome</keyword>
<proteinExistence type="predicted"/>
<reference evidence="2" key="1">
    <citation type="journal article" date="2021" name="Nat. Commun.">
        <title>Genetic determinants of endophytism in the Arabidopsis root mycobiome.</title>
        <authorList>
            <person name="Mesny F."/>
            <person name="Miyauchi S."/>
            <person name="Thiergart T."/>
            <person name="Pickel B."/>
            <person name="Atanasova L."/>
            <person name="Karlsson M."/>
            <person name="Huettel B."/>
            <person name="Barry K.W."/>
            <person name="Haridas S."/>
            <person name="Chen C."/>
            <person name="Bauer D."/>
            <person name="Andreopoulos W."/>
            <person name="Pangilinan J."/>
            <person name="LaButti K."/>
            <person name="Riley R."/>
            <person name="Lipzen A."/>
            <person name="Clum A."/>
            <person name="Drula E."/>
            <person name="Henrissat B."/>
            <person name="Kohler A."/>
            <person name="Grigoriev I.V."/>
            <person name="Martin F.M."/>
            <person name="Hacquard S."/>
        </authorList>
    </citation>
    <scope>NUCLEOTIDE SEQUENCE</scope>
    <source>
        <strain evidence="2">MPI-CAGE-CH-0230</strain>
    </source>
</reference>
<comment type="caution">
    <text evidence="2">The sequence shown here is derived from an EMBL/GenBank/DDBJ whole genome shotgun (WGS) entry which is preliminary data.</text>
</comment>
<gene>
    <name evidence="2" type="ORF">B0I36DRAFT_346362</name>
</gene>
<feature type="signal peptide" evidence="1">
    <location>
        <begin position="1"/>
        <end position="18"/>
    </location>
</feature>
<dbReference type="RefSeq" id="XP_046017500.1">
    <property type="nucleotide sequence ID" value="XM_046156455.1"/>
</dbReference>
<dbReference type="Proteomes" id="UP000756346">
    <property type="component" value="Unassembled WGS sequence"/>
</dbReference>
<organism evidence="2 3">
    <name type="scientific">Microdochium trichocladiopsis</name>
    <dbReference type="NCBI Taxonomy" id="1682393"/>
    <lineage>
        <taxon>Eukaryota</taxon>
        <taxon>Fungi</taxon>
        <taxon>Dikarya</taxon>
        <taxon>Ascomycota</taxon>
        <taxon>Pezizomycotina</taxon>
        <taxon>Sordariomycetes</taxon>
        <taxon>Xylariomycetidae</taxon>
        <taxon>Xylariales</taxon>
        <taxon>Microdochiaceae</taxon>
        <taxon>Microdochium</taxon>
    </lineage>
</organism>
<evidence type="ECO:0000313" key="2">
    <source>
        <dbReference type="EMBL" id="KAH7038379.1"/>
    </source>
</evidence>
<accession>A0A9P8YI52</accession>
<keyword evidence="1" id="KW-0732">Signal</keyword>
<evidence type="ECO:0008006" key="4">
    <source>
        <dbReference type="Google" id="ProtNLM"/>
    </source>
</evidence>
<dbReference type="OrthoDB" id="5394791at2759"/>